<comment type="subunit">
    <text evidence="1">Homodimer; disulfide-linked.</text>
</comment>
<comment type="cofactor">
    <cofactor evidence="1">
        <name>Zn(2+)</name>
        <dbReference type="ChEBI" id="CHEBI:29105"/>
    </cofactor>
</comment>
<keyword evidence="1" id="KW-0224">Dipeptidase</keyword>
<protein>
    <recommendedName>
        <fullName evidence="1">Dipeptidase</fullName>
        <ecNumber evidence="1">3.4.13.19</ecNumber>
    </recommendedName>
</protein>
<dbReference type="Pfam" id="PF01244">
    <property type="entry name" value="Peptidase_M19"/>
    <property type="match status" value="1"/>
</dbReference>
<keyword evidence="1" id="KW-0378">Hydrolase</keyword>
<keyword evidence="1" id="KW-0449">Lipoprotein</keyword>
<dbReference type="PANTHER" id="PTHR10443:SF47">
    <property type="entry name" value="DIPEPTIDASE"/>
    <property type="match status" value="1"/>
</dbReference>
<comment type="catalytic activity">
    <reaction evidence="1">
        <text>an L-aminoacyl-L-amino acid + H2O = 2 an L-alpha-amino acid</text>
        <dbReference type="Rhea" id="RHEA:48940"/>
        <dbReference type="ChEBI" id="CHEBI:15377"/>
        <dbReference type="ChEBI" id="CHEBI:59869"/>
        <dbReference type="ChEBI" id="CHEBI:77460"/>
        <dbReference type="EC" id="3.4.13.19"/>
    </reaction>
</comment>
<evidence type="ECO:0000256" key="1">
    <source>
        <dbReference type="RuleBase" id="RU341113"/>
    </source>
</evidence>
<evidence type="ECO:0000256" key="2">
    <source>
        <dbReference type="SAM" id="Phobius"/>
    </source>
</evidence>
<comment type="similarity">
    <text evidence="1">Belongs to the metallo-dependent hydrolases superfamily. Peptidase M19 family.</text>
</comment>
<gene>
    <name evidence="3" type="ORF">CLODIP_2_CD04557</name>
</gene>
<keyword evidence="1" id="KW-0482">Metalloprotease</keyword>
<organism evidence="3 4">
    <name type="scientific">Cloeon dipterum</name>
    <dbReference type="NCBI Taxonomy" id="197152"/>
    <lineage>
        <taxon>Eukaryota</taxon>
        <taxon>Metazoa</taxon>
        <taxon>Ecdysozoa</taxon>
        <taxon>Arthropoda</taxon>
        <taxon>Hexapoda</taxon>
        <taxon>Insecta</taxon>
        <taxon>Pterygota</taxon>
        <taxon>Palaeoptera</taxon>
        <taxon>Ephemeroptera</taxon>
        <taxon>Pisciforma</taxon>
        <taxon>Baetidae</taxon>
        <taxon>Cloeon</taxon>
    </lineage>
</organism>
<dbReference type="Gene3D" id="3.20.20.140">
    <property type="entry name" value="Metal-dependent hydrolases"/>
    <property type="match status" value="1"/>
</dbReference>
<keyword evidence="2" id="KW-0472">Membrane</keyword>
<keyword evidence="1" id="KW-0479">Metal-binding</keyword>
<dbReference type="CDD" id="cd01301">
    <property type="entry name" value="rDP_like"/>
    <property type="match status" value="1"/>
</dbReference>
<dbReference type="InterPro" id="IPR032466">
    <property type="entry name" value="Metal_Hydrolase"/>
</dbReference>
<evidence type="ECO:0000313" key="4">
    <source>
        <dbReference type="Proteomes" id="UP000494165"/>
    </source>
</evidence>
<dbReference type="GO" id="GO:0070573">
    <property type="term" value="F:metallodipeptidase activity"/>
    <property type="evidence" value="ECO:0007669"/>
    <property type="project" value="InterPro"/>
</dbReference>
<dbReference type="Proteomes" id="UP000494165">
    <property type="component" value="Unassembled WGS sequence"/>
</dbReference>
<reference evidence="3 4" key="1">
    <citation type="submission" date="2020-04" db="EMBL/GenBank/DDBJ databases">
        <authorList>
            <person name="Alioto T."/>
            <person name="Alioto T."/>
            <person name="Gomez Garrido J."/>
        </authorList>
    </citation>
    <scope>NUCLEOTIDE SEQUENCE [LARGE SCALE GENOMIC DNA]</scope>
</reference>
<keyword evidence="1" id="KW-0645">Protease</keyword>
<dbReference type="GO" id="GO:0098552">
    <property type="term" value="C:side of membrane"/>
    <property type="evidence" value="ECO:0007669"/>
    <property type="project" value="UniProtKB-KW"/>
</dbReference>
<evidence type="ECO:0000313" key="3">
    <source>
        <dbReference type="EMBL" id="CAB3373754.1"/>
    </source>
</evidence>
<dbReference type="SUPFAM" id="SSF51556">
    <property type="entry name" value="Metallo-dependent hydrolases"/>
    <property type="match status" value="1"/>
</dbReference>
<comment type="caution">
    <text evidence="3">The sequence shown here is derived from an EMBL/GenBank/DDBJ whole genome shotgun (WGS) entry which is preliminary data.</text>
</comment>
<keyword evidence="4" id="KW-1185">Reference proteome</keyword>
<comment type="subcellular location">
    <subcellularLocation>
        <location evidence="1">Membrane</location>
        <topology evidence="1">Lipid-anchor</topology>
        <topology evidence="1">GPI-anchor</topology>
    </subcellularLocation>
</comment>
<dbReference type="EMBL" id="CADEPI010000089">
    <property type="protein sequence ID" value="CAB3373754.1"/>
    <property type="molecule type" value="Genomic_DNA"/>
</dbReference>
<keyword evidence="1" id="KW-1015">Disulfide bond</keyword>
<dbReference type="PROSITE" id="PS51365">
    <property type="entry name" value="RENAL_DIPEPTIDASE_2"/>
    <property type="match status" value="1"/>
</dbReference>
<dbReference type="AlphaFoldDB" id="A0A8S1CQN9"/>
<keyword evidence="1" id="KW-0862">Zinc</keyword>
<dbReference type="InterPro" id="IPR008257">
    <property type="entry name" value="Pept_M19"/>
</dbReference>
<proteinExistence type="inferred from homology"/>
<keyword evidence="1" id="KW-0325">Glycoprotein</keyword>
<keyword evidence="1" id="KW-0336">GPI-anchor</keyword>
<name>A0A8S1CQN9_9INSE</name>
<dbReference type="EC" id="3.4.13.19" evidence="1"/>
<dbReference type="OrthoDB" id="445695at2759"/>
<dbReference type="GO" id="GO:0006508">
    <property type="term" value="P:proteolysis"/>
    <property type="evidence" value="ECO:0007669"/>
    <property type="project" value="UniProtKB-KW"/>
</dbReference>
<accession>A0A8S1CQN9</accession>
<feature type="transmembrane region" description="Helical" evidence="2">
    <location>
        <begin position="162"/>
        <end position="185"/>
    </location>
</feature>
<dbReference type="PANTHER" id="PTHR10443">
    <property type="entry name" value="MICROSOMAL DIPEPTIDASE"/>
    <property type="match status" value="1"/>
</dbReference>
<keyword evidence="2" id="KW-0812">Transmembrane</keyword>
<keyword evidence="2" id="KW-1133">Transmembrane helix</keyword>
<sequence length="585" mass="64050">MPQQAAEFCKEAGAPRCCSAMDYLPRAHDFETDSNSSSSWDLAEVEMDMRRHIQQCSCTCNHMGFGNYMDYPPPVGCLPDVAPLEEHHPHHHNCPVNELLPPLPPPSRCNGRAVPVREMLLPSSAQASFGTIASLGPLNVRESFSSTSSKSDSKTLCGFRHWCLLLTAVLIACALGAGLGVPLVMRSVKGASSGEQRMDIVRRILKETPLIDGHNDFPWNLRSFLHNSFKELDFASDLRNIAPWSNTNWSHTDLPRMRSGLMGAQFWSAYVPCGARHLNAVQIALEQIDVIKRLADLYPSYLQLVTTAKEIEEVHRGGRIASLIGVEGGHAMGNSLAVLRMFYDLGARYLTLTHACNTPWAGCSQSKTGDDGSNMGAPGEEFGLTEFGKAVVREMNRLGMIVDLSHASVKTMRDALNATQAPLIFSHSSARALCNSTRNVPDDVLKLVTSNGGIVMVSFYPLFVSCNDTATITNVAEHINHIRAVAGVDHIGLGAGFDGINYTPRGLEDVGSFPRLFSLLLEQGDWSEEQLAKLAGKNLLRVLRDVEKVQRQQKLLGIRPGEEFVPPEELQGHTDCMYLSAPTSS</sequence>
<dbReference type="GO" id="GO:0046872">
    <property type="term" value="F:metal ion binding"/>
    <property type="evidence" value="ECO:0007669"/>
    <property type="project" value="UniProtKB-UniRule"/>
</dbReference>